<dbReference type="Proteomes" id="UP000649604">
    <property type="component" value="Unassembled WGS sequence"/>
</dbReference>
<reference evidence="2" key="1">
    <citation type="submission" date="2019-11" db="EMBL/GenBank/DDBJ databases">
        <title>Microbial mats filling the niche in hypersaline microbial mats.</title>
        <authorList>
            <person name="Wong H.L."/>
            <person name="Macleod F.I."/>
            <person name="White R.A. III"/>
            <person name="Burns B.P."/>
        </authorList>
    </citation>
    <scope>NUCLEOTIDE SEQUENCE</scope>
    <source>
        <strain evidence="2">Rbin_158</strain>
    </source>
</reference>
<dbReference type="Pfam" id="PF07883">
    <property type="entry name" value="Cupin_2"/>
    <property type="match status" value="1"/>
</dbReference>
<dbReference type="InterPro" id="IPR014710">
    <property type="entry name" value="RmlC-like_jellyroll"/>
</dbReference>
<dbReference type="PIRSF" id="PIRSF029883">
    <property type="entry name" value="KdgF"/>
    <property type="match status" value="1"/>
</dbReference>
<dbReference type="EMBL" id="WJJP01000474">
    <property type="protein sequence ID" value="MBD3325803.1"/>
    <property type="molecule type" value="Genomic_DNA"/>
</dbReference>
<dbReference type="InterPro" id="IPR011051">
    <property type="entry name" value="RmlC_Cupin_sf"/>
</dbReference>
<evidence type="ECO:0000313" key="3">
    <source>
        <dbReference type="Proteomes" id="UP000649604"/>
    </source>
</evidence>
<evidence type="ECO:0000259" key="1">
    <source>
        <dbReference type="Pfam" id="PF07883"/>
    </source>
</evidence>
<comment type="caution">
    <text evidence="2">The sequence shown here is derived from an EMBL/GenBank/DDBJ whole genome shotgun (WGS) entry which is preliminary data.</text>
</comment>
<organism evidence="2 3">
    <name type="scientific">candidate division KSB3 bacterium</name>
    <dbReference type="NCBI Taxonomy" id="2044937"/>
    <lineage>
        <taxon>Bacteria</taxon>
        <taxon>candidate division KSB3</taxon>
    </lineage>
</organism>
<dbReference type="CDD" id="cd02238">
    <property type="entry name" value="cupin_KdgF"/>
    <property type="match status" value="1"/>
</dbReference>
<dbReference type="PANTHER" id="PTHR40112:SF1">
    <property type="entry name" value="H2HPP ISOMERASE"/>
    <property type="match status" value="1"/>
</dbReference>
<dbReference type="InterPro" id="IPR052535">
    <property type="entry name" value="Bacilysin_H2HPP_isomerase"/>
</dbReference>
<name>A0A9D5JX80_9BACT</name>
<gene>
    <name evidence="2" type="ORF">GF339_14555</name>
</gene>
<dbReference type="InterPro" id="IPR013096">
    <property type="entry name" value="Cupin_2"/>
</dbReference>
<accession>A0A9D5JX80</accession>
<feature type="domain" description="Cupin type-2" evidence="1">
    <location>
        <begin position="32"/>
        <end position="100"/>
    </location>
</feature>
<dbReference type="SUPFAM" id="SSF51182">
    <property type="entry name" value="RmlC-like cupins"/>
    <property type="match status" value="1"/>
</dbReference>
<dbReference type="InterPro" id="IPR025499">
    <property type="entry name" value="KdgF"/>
</dbReference>
<dbReference type="AlphaFoldDB" id="A0A9D5JX80"/>
<dbReference type="Gene3D" id="2.60.120.10">
    <property type="entry name" value="Jelly Rolls"/>
    <property type="match status" value="1"/>
</dbReference>
<evidence type="ECO:0000313" key="2">
    <source>
        <dbReference type="EMBL" id="MBD3325803.1"/>
    </source>
</evidence>
<proteinExistence type="predicted"/>
<sequence length="108" mass="12019">MYFFDLDRVPRKTLVQGVHIKAVYGEKIMMSFVDLEAGAVIPSHHHEHEQMGYVITGELELQIGDETQVCHAGDSYLAPANVPHAVTVSDAGPARVLDIFSPPREEYK</sequence>
<protein>
    <submittedName>
        <fullName evidence="2">Cupin domain-containing protein</fullName>
    </submittedName>
</protein>
<dbReference type="PANTHER" id="PTHR40112">
    <property type="entry name" value="H2HPP ISOMERASE"/>
    <property type="match status" value="1"/>
</dbReference>